<name>A0ABN3NN44_9ACTN</name>
<keyword evidence="3" id="KW-0378">Hydrolase</keyword>
<accession>A0ABN3NN44</accession>
<organism evidence="3 4">
    <name type="scientific">Pilimelia columellifera subsp. columellifera</name>
    <dbReference type="NCBI Taxonomy" id="706583"/>
    <lineage>
        <taxon>Bacteria</taxon>
        <taxon>Bacillati</taxon>
        <taxon>Actinomycetota</taxon>
        <taxon>Actinomycetes</taxon>
        <taxon>Micromonosporales</taxon>
        <taxon>Micromonosporaceae</taxon>
        <taxon>Pilimelia</taxon>
    </lineage>
</organism>
<reference evidence="3 4" key="1">
    <citation type="journal article" date="2019" name="Int. J. Syst. Evol. Microbiol.">
        <title>The Global Catalogue of Microorganisms (GCM) 10K type strain sequencing project: providing services to taxonomists for standard genome sequencing and annotation.</title>
        <authorList>
            <consortium name="The Broad Institute Genomics Platform"/>
            <consortium name="The Broad Institute Genome Sequencing Center for Infectious Disease"/>
            <person name="Wu L."/>
            <person name="Ma J."/>
        </authorList>
    </citation>
    <scope>NUCLEOTIDE SEQUENCE [LARGE SCALE GENOMIC DNA]</scope>
    <source>
        <strain evidence="3 4">JCM 3367</strain>
    </source>
</reference>
<dbReference type="InterPro" id="IPR050261">
    <property type="entry name" value="FrsA_esterase"/>
</dbReference>
<protein>
    <submittedName>
        <fullName evidence="3">Dienelactone hydrolase family protein</fullName>
    </submittedName>
</protein>
<dbReference type="GO" id="GO:0016787">
    <property type="term" value="F:hydrolase activity"/>
    <property type="evidence" value="ECO:0007669"/>
    <property type="project" value="UniProtKB-KW"/>
</dbReference>
<gene>
    <name evidence="3" type="ORF">GCM10010201_26050</name>
</gene>
<dbReference type="EMBL" id="BAAARY010000011">
    <property type="protein sequence ID" value="GAA2526105.1"/>
    <property type="molecule type" value="Genomic_DNA"/>
</dbReference>
<evidence type="ECO:0000313" key="3">
    <source>
        <dbReference type="EMBL" id="GAA2526105.1"/>
    </source>
</evidence>
<dbReference type="RefSeq" id="WP_344172699.1">
    <property type="nucleotide sequence ID" value="NZ_BAAARY010000011.1"/>
</dbReference>
<dbReference type="InterPro" id="IPR029058">
    <property type="entry name" value="AB_hydrolase_fold"/>
</dbReference>
<dbReference type="SUPFAM" id="SSF53474">
    <property type="entry name" value="alpha/beta-Hydrolases"/>
    <property type="match status" value="1"/>
</dbReference>
<evidence type="ECO:0000259" key="2">
    <source>
        <dbReference type="Pfam" id="PF01738"/>
    </source>
</evidence>
<dbReference type="Proteomes" id="UP001499978">
    <property type="component" value="Unassembled WGS sequence"/>
</dbReference>
<sequence length="226" mass="23260">MATLTATTAVPTAGVVLDADLTVPDAATGVVLFAHGSGSSRHSPRNRAVATTLNERGLATVLVDLLTAEEERVDARTAQLRFDIGLLAQRLTGVVDWLGSHPDTARHDIGLFGSSTGAAAALVTAARRPEAVRAVVSRGGRPDLAADALTEVTAPTLLVVGGLDTQVQALNAHALSAMATPAELIIVAGATHLFEEEGTLEQVAELASQWFIVHLGGPDPASAESR</sequence>
<feature type="domain" description="Dienelactone hydrolase" evidence="2">
    <location>
        <begin position="21"/>
        <end position="199"/>
    </location>
</feature>
<comment type="similarity">
    <text evidence="1">Belongs to the AB hydrolase superfamily.</text>
</comment>
<dbReference type="PANTHER" id="PTHR22946">
    <property type="entry name" value="DIENELACTONE HYDROLASE DOMAIN-CONTAINING PROTEIN-RELATED"/>
    <property type="match status" value="1"/>
</dbReference>
<proteinExistence type="inferred from homology"/>
<keyword evidence="4" id="KW-1185">Reference proteome</keyword>
<evidence type="ECO:0000256" key="1">
    <source>
        <dbReference type="ARBA" id="ARBA00008645"/>
    </source>
</evidence>
<comment type="caution">
    <text evidence="3">The sequence shown here is derived from an EMBL/GenBank/DDBJ whole genome shotgun (WGS) entry which is preliminary data.</text>
</comment>
<dbReference type="InterPro" id="IPR002925">
    <property type="entry name" value="Dienelactn_hydro"/>
</dbReference>
<dbReference type="Pfam" id="PF01738">
    <property type="entry name" value="DLH"/>
    <property type="match status" value="1"/>
</dbReference>
<dbReference type="Gene3D" id="3.40.50.1820">
    <property type="entry name" value="alpha/beta hydrolase"/>
    <property type="match status" value="1"/>
</dbReference>
<evidence type="ECO:0000313" key="4">
    <source>
        <dbReference type="Proteomes" id="UP001499978"/>
    </source>
</evidence>